<name>A0A2S9V957_9ALTE</name>
<gene>
    <name evidence="2" type="ORF">C6Y40_13730</name>
</gene>
<evidence type="ECO:0000313" key="3">
    <source>
        <dbReference type="Proteomes" id="UP000238949"/>
    </source>
</evidence>
<evidence type="ECO:0000256" key="1">
    <source>
        <dbReference type="SAM" id="Phobius"/>
    </source>
</evidence>
<protein>
    <submittedName>
        <fullName evidence="2">Uncharacterized protein</fullName>
    </submittedName>
</protein>
<keyword evidence="1" id="KW-0472">Membrane</keyword>
<dbReference type="EMBL" id="PVNP01000148">
    <property type="protein sequence ID" value="PRO73006.1"/>
    <property type="molecule type" value="Genomic_DNA"/>
</dbReference>
<organism evidence="2 3">
    <name type="scientific">Alteromonas alba</name>
    <dbReference type="NCBI Taxonomy" id="2079529"/>
    <lineage>
        <taxon>Bacteria</taxon>
        <taxon>Pseudomonadati</taxon>
        <taxon>Pseudomonadota</taxon>
        <taxon>Gammaproteobacteria</taxon>
        <taxon>Alteromonadales</taxon>
        <taxon>Alteromonadaceae</taxon>
        <taxon>Alteromonas/Salinimonas group</taxon>
        <taxon>Alteromonas</taxon>
    </lineage>
</organism>
<dbReference type="OrthoDB" id="421014at2"/>
<accession>A0A2S9V957</accession>
<sequence>MLALQLIRNSHQPARVKIRETLTQLPTSGKTYFTIALLTLCSWLSKLTVFVLMVLGISGLSLHIALLSIVGADLSSVLPIHGVAGSGTFEGGVILAAEIDGISNLQPSFPPLLEASVQLHVFVLGSAASIYAMSLLLVSFMPLLKPSAVTEKKQP</sequence>
<reference evidence="3" key="1">
    <citation type="journal article" date="2020" name="Int. J. Syst. Evol. Microbiol.">
        <title>Alteromonas alba sp. nov., a marine bacterium isolated from the seawater of the West Pacific Ocean.</title>
        <authorList>
            <person name="Sun C."/>
            <person name="Wu Y.-H."/>
            <person name="Xamxidin M."/>
            <person name="Cheng H."/>
            <person name="Xu X.-W."/>
        </authorList>
    </citation>
    <scope>NUCLEOTIDE SEQUENCE [LARGE SCALE GENOMIC DNA]</scope>
    <source>
        <strain evidence="3">190</strain>
    </source>
</reference>
<proteinExistence type="predicted"/>
<keyword evidence="3" id="KW-1185">Reference proteome</keyword>
<keyword evidence="1" id="KW-1133">Transmembrane helix</keyword>
<dbReference type="RefSeq" id="WP_105935085.1">
    <property type="nucleotide sequence ID" value="NZ_PVNP01000148.1"/>
</dbReference>
<feature type="transmembrane region" description="Helical" evidence="1">
    <location>
        <begin position="47"/>
        <end position="70"/>
    </location>
</feature>
<evidence type="ECO:0000313" key="2">
    <source>
        <dbReference type="EMBL" id="PRO73006.1"/>
    </source>
</evidence>
<feature type="transmembrane region" description="Helical" evidence="1">
    <location>
        <begin position="119"/>
        <end position="144"/>
    </location>
</feature>
<dbReference type="AlphaFoldDB" id="A0A2S9V957"/>
<dbReference type="Proteomes" id="UP000238949">
    <property type="component" value="Unassembled WGS sequence"/>
</dbReference>
<comment type="caution">
    <text evidence="2">The sequence shown here is derived from an EMBL/GenBank/DDBJ whole genome shotgun (WGS) entry which is preliminary data.</text>
</comment>
<keyword evidence="1" id="KW-0812">Transmembrane</keyword>